<evidence type="ECO:0000313" key="6">
    <source>
        <dbReference type="EMBL" id="MBM7631894.1"/>
    </source>
</evidence>
<evidence type="ECO:0000313" key="7">
    <source>
        <dbReference type="Proteomes" id="UP000741863"/>
    </source>
</evidence>
<dbReference type="InterPro" id="IPR055178">
    <property type="entry name" value="RsdA/BaiN/AoA(So)-like_dom"/>
</dbReference>
<keyword evidence="2" id="KW-0285">Flavoprotein</keyword>
<dbReference type="SUPFAM" id="SSF51905">
    <property type="entry name" value="FAD/NAD(P)-binding domain"/>
    <property type="match status" value="1"/>
</dbReference>
<dbReference type="PANTHER" id="PTHR42887">
    <property type="entry name" value="OS12G0638800 PROTEIN"/>
    <property type="match status" value="1"/>
</dbReference>
<gene>
    <name evidence="6" type="ORF">JOD17_000986</name>
</gene>
<dbReference type="Gene3D" id="3.50.50.60">
    <property type="entry name" value="FAD/NAD(P)-binding domain"/>
    <property type="match status" value="1"/>
</dbReference>
<keyword evidence="3" id="KW-0274">FAD</keyword>
<evidence type="ECO:0000256" key="3">
    <source>
        <dbReference type="ARBA" id="ARBA00022827"/>
    </source>
</evidence>
<dbReference type="PRINTS" id="PR00411">
    <property type="entry name" value="PNDRDTASEI"/>
</dbReference>
<dbReference type="Gene3D" id="1.10.8.260">
    <property type="entry name" value="HI0933 insert domain-like"/>
    <property type="match status" value="1"/>
</dbReference>
<dbReference type="Pfam" id="PF22780">
    <property type="entry name" value="HI0933_like_1st"/>
    <property type="match status" value="1"/>
</dbReference>
<evidence type="ECO:0000259" key="4">
    <source>
        <dbReference type="Pfam" id="PF03486"/>
    </source>
</evidence>
<evidence type="ECO:0000259" key="5">
    <source>
        <dbReference type="Pfam" id="PF22780"/>
    </source>
</evidence>
<protein>
    <submittedName>
        <fullName evidence="6">Rossmann fold flavoprotein</fullName>
    </submittedName>
</protein>
<dbReference type="InterPro" id="IPR023166">
    <property type="entry name" value="BaiN-like_dom_sf"/>
</dbReference>
<dbReference type="EMBL" id="JAFBEC010000002">
    <property type="protein sequence ID" value="MBM7631894.1"/>
    <property type="molecule type" value="Genomic_DNA"/>
</dbReference>
<evidence type="ECO:0000256" key="1">
    <source>
        <dbReference type="ARBA" id="ARBA00001974"/>
    </source>
</evidence>
<dbReference type="Proteomes" id="UP000741863">
    <property type="component" value="Unassembled WGS sequence"/>
</dbReference>
<dbReference type="PRINTS" id="PR00368">
    <property type="entry name" value="FADPNR"/>
</dbReference>
<feature type="domain" description="RsdA/BaiN/AoA(So)-like insert" evidence="5">
    <location>
        <begin position="191"/>
        <end position="359"/>
    </location>
</feature>
<dbReference type="InterPro" id="IPR036188">
    <property type="entry name" value="FAD/NAD-bd_sf"/>
</dbReference>
<reference evidence="6 7" key="1">
    <citation type="submission" date="2021-01" db="EMBL/GenBank/DDBJ databases">
        <title>Genomic Encyclopedia of Type Strains, Phase IV (KMG-IV): sequencing the most valuable type-strain genomes for metagenomic binning, comparative biology and taxonomic classification.</title>
        <authorList>
            <person name="Goeker M."/>
        </authorList>
    </citation>
    <scope>NUCLEOTIDE SEQUENCE [LARGE SCALE GENOMIC DNA]</scope>
    <source>
        <strain evidence="6 7">DSM 25540</strain>
    </source>
</reference>
<dbReference type="Pfam" id="PF03486">
    <property type="entry name" value="HI0933_like"/>
    <property type="match status" value="1"/>
</dbReference>
<sequence length="418" mass="45267">MKKVIIIGGGPSGLMAAVAAATHGAKVTLVDKGNKLGRKLAISGGGRCNVTNRMDESELISFIPGNGKFMYSPFSVWNNENIIHYFEGLGIQLKEEDMGRMFPVTDSAKTVVDTLLKEIHRLKVTIRTNERVKSLQINEEHVTGVNLESGKTIEGDAVIVATGGTSVPHTGSTGDGYPFAKSAGHTITDLYPTEVPITSNETFIKNRSMQGLSLRNIALTVLNKKQKKIVTHTGDVLFTHFGISGPTALRCSQYVVKERKKNKQNPVTLSLDLYPDESVSSLQEQLLTYKETDGARSSKNALANFAPERYLLTLLNRAQIDSTTPLKEVSHEQLQTLSELTKAFLFTANGTLSIEKAFVTGGGVSIKEIVPKTMASKQKEGLYFCGEVLDIHGYTGGFNITVAFSTGYTAGLNAATTE</sequence>
<dbReference type="InterPro" id="IPR057661">
    <property type="entry name" value="RsdA/BaiN/AoA(So)_Rossmann"/>
</dbReference>
<dbReference type="NCBIfam" id="TIGR00275">
    <property type="entry name" value="aminoacetone oxidase family FAD-binding enzyme"/>
    <property type="match status" value="1"/>
</dbReference>
<dbReference type="RefSeq" id="WP_169961540.1">
    <property type="nucleotide sequence ID" value="NZ_JAFBEC010000002.1"/>
</dbReference>
<feature type="domain" description="RsdA/BaiN/AoA(So)-like Rossmann fold-like" evidence="4">
    <location>
        <begin position="3"/>
        <end position="412"/>
    </location>
</feature>
<organism evidence="6 7">
    <name type="scientific">Geomicrobium sediminis</name>
    <dbReference type="NCBI Taxonomy" id="1347788"/>
    <lineage>
        <taxon>Bacteria</taxon>
        <taxon>Bacillati</taxon>
        <taxon>Bacillota</taxon>
        <taxon>Bacilli</taxon>
        <taxon>Bacillales</taxon>
        <taxon>Geomicrobium</taxon>
    </lineage>
</organism>
<dbReference type="Gene3D" id="2.40.30.10">
    <property type="entry name" value="Translation factors"/>
    <property type="match status" value="1"/>
</dbReference>
<dbReference type="PANTHER" id="PTHR42887:SF2">
    <property type="entry name" value="OS12G0638800 PROTEIN"/>
    <property type="match status" value="1"/>
</dbReference>
<keyword evidence="7" id="KW-1185">Reference proteome</keyword>
<evidence type="ECO:0000256" key="2">
    <source>
        <dbReference type="ARBA" id="ARBA00022630"/>
    </source>
</evidence>
<name>A0ABS2P908_9BACL</name>
<dbReference type="InterPro" id="IPR004792">
    <property type="entry name" value="BaiN-like"/>
</dbReference>
<comment type="caution">
    <text evidence="6">The sequence shown here is derived from an EMBL/GenBank/DDBJ whole genome shotgun (WGS) entry which is preliminary data.</text>
</comment>
<accession>A0ABS2P908</accession>
<proteinExistence type="predicted"/>
<dbReference type="SUPFAM" id="SSF160996">
    <property type="entry name" value="HI0933 insert domain-like"/>
    <property type="match status" value="1"/>
</dbReference>
<comment type="cofactor">
    <cofactor evidence="1">
        <name>FAD</name>
        <dbReference type="ChEBI" id="CHEBI:57692"/>
    </cofactor>
</comment>